<evidence type="ECO:0000313" key="2">
    <source>
        <dbReference type="EMBL" id="GHO45602.1"/>
    </source>
</evidence>
<dbReference type="EMBL" id="BNJF01000001">
    <property type="protein sequence ID" value="GHO45602.1"/>
    <property type="molecule type" value="Genomic_DNA"/>
</dbReference>
<comment type="caution">
    <text evidence="2">The sequence shown here is derived from an EMBL/GenBank/DDBJ whole genome shotgun (WGS) entry which is preliminary data.</text>
</comment>
<feature type="region of interest" description="Disordered" evidence="1">
    <location>
        <begin position="1"/>
        <end position="21"/>
    </location>
</feature>
<name>A0A8J3HWX1_9CHLR</name>
<evidence type="ECO:0000256" key="1">
    <source>
        <dbReference type="SAM" id="MobiDB-lite"/>
    </source>
</evidence>
<sequence length="57" mass="6080">MCDQCRNNAHTGCSNSQMSATQTPVVDDKGTVYKIEAVTTIKCCDGSVTISEVHSTI</sequence>
<proteinExistence type="predicted"/>
<keyword evidence="3" id="KW-1185">Reference proteome</keyword>
<dbReference type="Proteomes" id="UP000612362">
    <property type="component" value="Unassembled WGS sequence"/>
</dbReference>
<organism evidence="2 3">
    <name type="scientific">Ktedonospora formicarum</name>
    <dbReference type="NCBI Taxonomy" id="2778364"/>
    <lineage>
        <taxon>Bacteria</taxon>
        <taxon>Bacillati</taxon>
        <taxon>Chloroflexota</taxon>
        <taxon>Ktedonobacteria</taxon>
        <taxon>Ktedonobacterales</taxon>
        <taxon>Ktedonobacteraceae</taxon>
        <taxon>Ktedonospora</taxon>
    </lineage>
</organism>
<dbReference type="AlphaFoldDB" id="A0A8J3HWX1"/>
<gene>
    <name evidence="2" type="ORF">KSX_37650</name>
</gene>
<evidence type="ECO:0000313" key="3">
    <source>
        <dbReference type="Proteomes" id="UP000612362"/>
    </source>
</evidence>
<reference evidence="2" key="1">
    <citation type="submission" date="2020-10" db="EMBL/GenBank/DDBJ databases">
        <title>Taxonomic study of unclassified bacteria belonging to the class Ktedonobacteria.</title>
        <authorList>
            <person name="Yabe S."/>
            <person name="Wang C.M."/>
            <person name="Zheng Y."/>
            <person name="Sakai Y."/>
            <person name="Cavaletti L."/>
            <person name="Monciardini P."/>
            <person name="Donadio S."/>
        </authorList>
    </citation>
    <scope>NUCLEOTIDE SEQUENCE</scope>
    <source>
        <strain evidence="2">SOSP1-1</strain>
    </source>
</reference>
<protein>
    <submittedName>
        <fullName evidence="2">Uncharacterized protein</fullName>
    </submittedName>
</protein>
<accession>A0A8J3HWX1</accession>